<dbReference type="RefSeq" id="WP_125983219.1">
    <property type="nucleotide sequence ID" value="NZ_NGJS01000002.1"/>
</dbReference>
<evidence type="ECO:0000313" key="5">
    <source>
        <dbReference type="Proteomes" id="UP000287857"/>
    </source>
</evidence>
<keyword evidence="2" id="KW-0812">Transmembrane</keyword>
<dbReference type="InterPro" id="IPR004474">
    <property type="entry name" value="LytR_CpsA_psr"/>
</dbReference>
<evidence type="ECO:0000256" key="1">
    <source>
        <dbReference type="ARBA" id="ARBA00006068"/>
    </source>
</evidence>
<proteinExistence type="inferred from homology"/>
<dbReference type="OrthoDB" id="27330at2"/>
<keyword evidence="5" id="KW-1185">Reference proteome</keyword>
<evidence type="ECO:0000259" key="3">
    <source>
        <dbReference type="Pfam" id="PF03816"/>
    </source>
</evidence>
<dbReference type="Gene3D" id="3.40.630.190">
    <property type="entry name" value="LCP protein"/>
    <property type="match status" value="1"/>
</dbReference>
<dbReference type="Pfam" id="PF03816">
    <property type="entry name" value="LytR_cpsA_psr"/>
    <property type="match status" value="1"/>
</dbReference>
<evidence type="ECO:0000313" key="4">
    <source>
        <dbReference type="EMBL" id="RSU00267.1"/>
    </source>
</evidence>
<organism evidence="4 5">
    <name type="scientific">Vagococcus vulneris</name>
    <dbReference type="NCBI Taxonomy" id="1977869"/>
    <lineage>
        <taxon>Bacteria</taxon>
        <taxon>Bacillati</taxon>
        <taxon>Bacillota</taxon>
        <taxon>Bacilli</taxon>
        <taxon>Lactobacillales</taxon>
        <taxon>Enterococcaceae</taxon>
        <taxon>Vagococcus</taxon>
    </lineage>
</organism>
<comment type="caution">
    <text evidence="4">The sequence shown here is derived from an EMBL/GenBank/DDBJ whole genome shotgun (WGS) entry which is preliminary data.</text>
</comment>
<feature type="transmembrane region" description="Helical" evidence="2">
    <location>
        <begin position="21"/>
        <end position="42"/>
    </location>
</feature>
<reference evidence="4 5" key="1">
    <citation type="submission" date="2017-05" db="EMBL/GenBank/DDBJ databases">
        <title>Vagococcus spp. assemblies.</title>
        <authorList>
            <person name="Gulvik C.A."/>
        </authorList>
    </citation>
    <scope>NUCLEOTIDE SEQUENCE [LARGE SCALE GENOMIC DNA]</scope>
    <source>
        <strain evidence="4 5">SS1995</strain>
    </source>
</reference>
<dbReference type="InterPro" id="IPR050922">
    <property type="entry name" value="LytR/CpsA/Psr_CW_biosynth"/>
</dbReference>
<dbReference type="NCBIfam" id="TIGR00350">
    <property type="entry name" value="lytR_cpsA_psr"/>
    <property type="match status" value="1"/>
</dbReference>
<keyword evidence="2" id="KW-1133">Transmembrane helix</keyword>
<accession>A0A430A1M8</accession>
<dbReference type="Proteomes" id="UP000287857">
    <property type="component" value="Unassembled WGS sequence"/>
</dbReference>
<feature type="domain" description="Cell envelope-related transcriptional attenuator" evidence="3">
    <location>
        <begin position="100"/>
        <end position="241"/>
    </location>
</feature>
<name>A0A430A1M8_9ENTE</name>
<dbReference type="AlphaFoldDB" id="A0A430A1M8"/>
<evidence type="ECO:0000256" key="2">
    <source>
        <dbReference type="SAM" id="Phobius"/>
    </source>
</evidence>
<dbReference type="PANTHER" id="PTHR33392:SF6">
    <property type="entry name" value="POLYISOPRENYL-TEICHOIC ACID--PEPTIDOGLYCAN TEICHOIC ACID TRANSFERASE TAGU"/>
    <property type="match status" value="1"/>
</dbReference>
<gene>
    <name evidence="4" type="ORF">CBF37_02925</name>
</gene>
<dbReference type="EMBL" id="NGJS01000002">
    <property type="protein sequence ID" value="RSU00267.1"/>
    <property type="molecule type" value="Genomic_DNA"/>
</dbReference>
<comment type="similarity">
    <text evidence="1">Belongs to the LytR/CpsA/Psr (LCP) family.</text>
</comment>
<sequence>MTTKRSDYQKSKNKQKSPLKKGLLILLIILGIMLMSVGAFLAKSYFDVKGVADKISRPAGGKREYPVGKASKSNVEDGRPFSVLLLGLDTGDFGRKDLGRSDTLMVAAVNPKKEQTTLLSIPRDTRTEIVGYGSVDKINHAYAFGQEAMAMNTTEKLLDIPLDHYIWLNMEGFEELVNAVDGVEINNNFEFKQDGYTFKKGKNRLNGKQALAYTRMRYDDPRGDYGRQDRQREVVSAVADKGLSLTGVKQYRDILKAIENNMQTDLSWDEMIKIAMNYRDSFKKINEETLQGEGVMIDDVSYQEIPEDELLRVQNLLKEQLK</sequence>
<protein>
    <submittedName>
        <fullName evidence="4">Transcriptional regulator</fullName>
    </submittedName>
</protein>
<keyword evidence="2" id="KW-0472">Membrane</keyword>
<dbReference type="PANTHER" id="PTHR33392">
    <property type="entry name" value="POLYISOPRENYL-TEICHOIC ACID--PEPTIDOGLYCAN TEICHOIC ACID TRANSFERASE TAGU"/>
    <property type="match status" value="1"/>
</dbReference>